<evidence type="ECO:0000256" key="2">
    <source>
        <dbReference type="ARBA" id="ARBA00022475"/>
    </source>
</evidence>
<evidence type="ECO:0000256" key="1">
    <source>
        <dbReference type="ARBA" id="ARBA00004651"/>
    </source>
</evidence>
<keyword evidence="5 6" id="KW-0472">Membrane</keyword>
<feature type="domain" description="ABC3 transporter permease C-terminal" evidence="7">
    <location>
        <begin position="61"/>
        <end position="181"/>
    </location>
</feature>
<feature type="transmembrane region" description="Helical" evidence="6">
    <location>
        <begin position="57"/>
        <end position="81"/>
    </location>
</feature>
<comment type="caution">
    <text evidence="8">The sequence shown here is derived from an EMBL/GenBank/DDBJ whole genome shotgun (WGS) entry which is preliminary data.</text>
</comment>
<dbReference type="GeneID" id="97458943"/>
<dbReference type="InterPro" id="IPR052536">
    <property type="entry name" value="ABC-4_Integral_Memb_Prot"/>
</dbReference>
<dbReference type="InterPro" id="IPR003838">
    <property type="entry name" value="ABC3_permease_C"/>
</dbReference>
<sequence>MIWKLSLTGIKSRFKDYLVLFSGLVISSTIFYMFLSLALNPAFLRKNMSFSISITQYIFIFGAILLGIITVAYVNFANNFLLSMRKKDYGTYLMLGAKSRKIGNLIFSETLITGFLSTIVGILLGILVSHVVTDMLLNLIQIKISSYSSFVFNAVLYTVLFYIAIFFLAAIFNRIKLTKTPVIKLLKEEQSPVTITKKKFLRIIFAILGIGLLATGYSLLLKKDIDLKIIVASFFTITFGSYFFFKASLGMAIDFLRLRHQILYKKLHSFTLGQLKFRIEEYTQILAAISIFFALALGAITVGMRFESYKNQYASTTYYDAVVQKETAKTTRLLKEIKGKTTARYNFKETNKVIYFNQSSFKKTPLVNLVFDEKAVSSQSDAIEHMKTVKLTAKKNEIAQMTELLQEFLQTGKKIQFVSNSEYQKLTGKVKQFQLIRTKDMRANYSNLKELNEEQTDSSQGLVPLRPVAYQMVIGLVSGFEFMGFFLGVAFLAMLASTLMFKVLTGAKKDQIRYQMLSKLGFRDKQIKSAINQEVGILFFLPAVLGLCHVLFGLKLFERIVIKPYQDFWIPFTIFLLLYLIYYFATIKLYQSIALKKVK</sequence>
<gene>
    <name evidence="8" type="ORF">L2422_02880</name>
</gene>
<evidence type="ECO:0000259" key="7">
    <source>
        <dbReference type="Pfam" id="PF02687"/>
    </source>
</evidence>
<evidence type="ECO:0000313" key="8">
    <source>
        <dbReference type="EMBL" id="MCZ3844470.1"/>
    </source>
</evidence>
<proteinExistence type="inferred from homology"/>
<feature type="transmembrane region" description="Helical" evidence="6">
    <location>
        <begin position="285"/>
        <end position="306"/>
    </location>
</feature>
<evidence type="ECO:0000256" key="6">
    <source>
        <dbReference type="PIRNR" id="PIRNR018968"/>
    </source>
</evidence>
<dbReference type="InterPro" id="IPR027022">
    <property type="entry name" value="ABC_permease_BceB-typ"/>
</dbReference>
<keyword evidence="6" id="KW-0813">Transport</keyword>
<feature type="transmembrane region" description="Helical" evidence="6">
    <location>
        <begin position="102"/>
        <end position="130"/>
    </location>
</feature>
<name>A0AAP3GX49_9LACO</name>
<comment type="similarity">
    <text evidence="6">Belongs to the ABC-4 integral membrane protein family.</text>
</comment>
<evidence type="ECO:0000256" key="5">
    <source>
        <dbReference type="ARBA" id="ARBA00023136"/>
    </source>
</evidence>
<evidence type="ECO:0000256" key="4">
    <source>
        <dbReference type="ARBA" id="ARBA00022989"/>
    </source>
</evidence>
<organism evidence="8 9">
    <name type="scientific">Lactobacillus mulieris</name>
    <dbReference type="NCBI Taxonomy" id="2508708"/>
    <lineage>
        <taxon>Bacteria</taxon>
        <taxon>Bacillati</taxon>
        <taxon>Bacillota</taxon>
        <taxon>Bacilli</taxon>
        <taxon>Lactobacillales</taxon>
        <taxon>Lactobacillaceae</taxon>
        <taxon>Lactobacillus</taxon>
    </lineage>
</organism>
<dbReference type="PIRSF" id="PIRSF018968">
    <property type="entry name" value="ABC_permease_BceB"/>
    <property type="match status" value="1"/>
</dbReference>
<dbReference type="EMBL" id="JAKHLF010000003">
    <property type="protein sequence ID" value="MCZ3844470.1"/>
    <property type="molecule type" value="Genomic_DNA"/>
</dbReference>
<evidence type="ECO:0000256" key="3">
    <source>
        <dbReference type="ARBA" id="ARBA00022692"/>
    </source>
</evidence>
<feature type="transmembrane region" description="Helical" evidence="6">
    <location>
        <begin position="17"/>
        <end position="37"/>
    </location>
</feature>
<dbReference type="PANTHER" id="PTHR46795">
    <property type="entry name" value="ABC TRANSPORTER PERMEASE-RELATED-RELATED"/>
    <property type="match status" value="1"/>
</dbReference>
<feature type="transmembrane region" description="Helical" evidence="6">
    <location>
        <begin position="535"/>
        <end position="557"/>
    </location>
</feature>
<dbReference type="Pfam" id="PF02687">
    <property type="entry name" value="FtsX"/>
    <property type="match status" value="1"/>
</dbReference>
<reference evidence="8" key="1">
    <citation type="submission" date="2022-01" db="EMBL/GenBank/DDBJ databases">
        <title>VMRC isolate genome collection.</title>
        <authorList>
            <person name="France M."/>
            <person name="Rutt L."/>
            <person name="Humphrys M."/>
            <person name="Ravel J."/>
        </authorList>
    </citation>
    <scope>NUCLEOTIDE SEQUENCE</scope>
    <source>
        <strain evidence="8">C0127B5</strain>
    </source>
</reference>
<dbReference type="GO" id="GO:0055085">
    <property type="term" value="P:transmembrane transport"/>
    <property type="evidence" value="ECO:0007669"/>
    <property type="project" value="UniProtKB-UniRule"/>
</dbReference>
<dbReference type="RefSeq" id="WP_022091393.1">
    <property type="nucleotide sequence ID" value="NZ_CABMGH010000047.1"/>
</dbReference>
<keyword evidence="2 6" id="KW-1003">Cell membrane</keyword>
<comment type="subcellular location">
    <subcellularLocation>
        <location evidence="1 6">Cell membrane</location>
        <topology evidence="1 6">Multi-pass membrane protein</topology>
    </subcellularLocation>
</comment>
<accession>A0AAP3GX49</accession>
<dbReference type="AlphaFoldDB" id="A0AAP3GX49"/>
<feature type="transmembrane region" description="Helical" evidence="6">
    <location>
        <begin position="227"/>
        <end position="245"/>
    </location>
</feature>
<dbReference type="PANTHER" id="PTHR46795:SF3">
    <property type="entry name" value="ABC TRANSPORTER PERMEASE"/>
    <property type="match status" value="1"/>
</dbReference>
<dbReference type="GO" id="GO:0005886">
    <property type="term" value="C:plasma membrane"/>
    <property type="evidence" value="ECO:0007669"/>
    <property type="project" value="UniProtKB-SubCell"/>
</dbReference>
<feature type="transmembrane region" description="Helical" evidence="6">
    <location>
        <begin position="569"/>
        <end position="590"/>
    </location>
</feature>
<evidence type="ECO:0000313" key="9">
    <source>
        <dbReference type="Proteomes" id="UP001213015"/>
    </source>
</evidence>
<feature type="transmembrane region" description="Helical" evidence="6">
    <location>
        <begin position="150"/>
        <end position="172"/>
    </location>
</feature>
<keyword evidence="3 6" id="KW-0812">Transmembrane</keyword>
<feature type="transmembrane region" description="Helical" evidence="6">
    <location>
        <begin position="200"/>
        <end position="221"/>
    </location>
</feature>
<feature type="transmembrane region" description="Helical" evidence="6">
    <location>
        <begin position="482"/>
        <end position="504"/>
    </location>
</feature>
<dbReference type="Proteomes" id="UP001213015">
    <property type="component" value="Unassembled WGS sequence"/>
</dbReference>
<protein>
    <submittedName>
        <fullName evidence="8">ABC transporter permease</fullName>
    </submittedName>
</protein>
<keyword evidence="4 6" id="KW-1133">Transmembrane helix</keyword>